<dbReference type="PANTHER" id="PTHR42659:SF2">
    <property type="entry name" value="XANTHINE DEHYDROGENASE SUBUNIT C-RELATED"/>
    <property type="match status" value="1"/>
</dbReference>
<dbReference type="InterPro" id="IPR002346">
    <property type="entry name" value="Mopterin_DH_FAD-bd"/>
</dbReference>
<dbReference type="InterPro" id="IPR016169">
    <property type="entry name" value="FAD-bd_PCMH_sub2"/>
</dbReference>
<dbReference type="GO" id="GO:0016491">
    <property type="term" value="F:oxidoreductase activity"/>
    <property type="evidence" value="ECO:0007669"/>
    <property type="project" value="UniProtKB-KW"/>
</dbReference>
<dbReference type="Pfam" id="PF03450">
    <property type="entry name" value="CO_deh_flav_C"/>
    <property type="match status" value="1"/>
</dbReference>
<evidence type="ECO:0000256" key="3">
    <source>
        <dbReference type="ARBA" id="ARBA00023002"/>
    </source>
</evidence>
<dbReference type="Gene3D" id="3.30.43.10">
    <property type="entry name" value="Uridine Diphospho-n-acetylenolpyruvylglucosamine Reductase, domain 2"/>
    <property type="match status" value="1"/>
</dbReference>
<organism evidence="5">
    <name type="scientific">marine metagenome</name>
    <dbReference type="NCBI Taxonomy" id="408172"/>
    <lineage>
        <taxon>unclassified sequences</taxon>
        <taxon>metagenomes</taxon>
        <taxon>ecological metagenomes</taxon>
    </lineage>
</organism>
<dbReference type="InterPro" id="IPR036683">
    <property type="entry name" value="CO_DH_flav_C_dom_sf"/>
</dbReference>
<reference evidence="5" key="1">
    <citation type="submission" date="2018-05" db="EMBL/GenBank/DDBJ databases">
        <authorList>
            <person name="Lanie J.A."/>
            <person name="Ng W.-L."/>
            <person name="Kazmierczak K.M."/>
            <person name="Andrzejewski T.M."/>
            <person name="Davidsen T.M."/>
            <person name="Wayne K.J."/>
            <person name="Tettelin H."/>
            <person name="Glass J.I."/>
            <person name="Rusch D."/>
            <person name="Podicherti R."/>
            <person name="Tsui H.-C.T."/>
            <person name="Winkler M.E."/>
        </authorList>
    </citation>
    <scope>NUCLEOTIDE SEQUENCE</scope>
</reference>
<dbReference type="SMART" id="SM01092">
    <property type="entry name" value="CO_deh_flav_C"/>
    <property type="match status" value="1"/>
</dbReference>
<dbReference type="InterPro" id="IPR051312">
    <property type="entry name" value="Diverse_Substr_Oxidored"/>
</dbReference>
<evidence type="ECO:0000256" key="1">
    <source>
        <dbReference type="ARBA" id="ARBA00022630"/>
    </source>
</evidence>
<dbReference type="SUPFAM" id="SSF56176">
    <property type="entry name" value="FAD-binding/transporter-associated domain-like"/>
    <property type="match status" value="1"/>
</dbReference>
<dbReference type="InterPro" id="IPR005107">
    <property type="entry name" value="CO_DH_flav_C"/>
</dbReference>
<keyword evidence="2" id="KW-0274">FAD</keyword>
<dbReference type="Gene3D" id="3.30.390.50">
    <property type="entry name" value="CO dehydrogenase flavoprotein, C-terminal domain"/>
    <property type="match status" value="1"/>
</dbReference>
<dbReference type="Gene3D" id="3.30.465.10">
    <property type="match status" value="1"/>
</dbReference>
<accession>A0A382DCR0</accession>
<dbReference type="PANTHER" id="PTHR42659">
    <property type="entry name" value="XANTHINE DEHYDROGENASE SUBUNIT C-RELATED"/>
    <property type="match status" value="1"/>
</dbReference>
<feature type="non-terminal residue" evidence="5">
    <location>
        <position position="1"/>
    </location>
</feature>
<dbReference type="InterPro" id="IPR036318">
    <property type="entry name" value="FAD-bd_PCMH-like_sf"/>
</dbReference>
<proteinExistence type="predicted"/>
<dbReference type="SUPFAM" id="SSF55447">
    <property type="entry name" value="CO dehydrogenase flavoprotein C-terminal domain-like"/>
    <property type="match status" value="1"/>
</dbReference>
<name>A0A382DCR0_9ZZZZ</name>
<feature type="domain" description="FAD-binding PCMH-type" evidence="4">
    <location>
        <begin position="15"/>
        <end position="191"/>
    </location>
</feature>
<evidence type="ECO:0000256" key="2">
    <source>
        <dbReference type="ARBA" id="ARBA00022827"/>
    </source>
</evidence>
<dbReference type="EMBL" id="UINC01038591">
    <property type="protein sequence ID" value="SVB35822.1"/>
    <property type="molecule type" value="Genomic_DNA"/>
</dbReference>
<dbReference type="PROSITE" id="PS51387">
    <property type="entry name" value="FAD_PCMH"/>
    <property type="match status" value="1"/>
</dbReference>
<evidence type="ECO:0000259" key="4">
    <source>
        <dbReference type="PROSITE" id="PS51387"/>
    </source>
</evidence>
<keyword evidence="3" id="KW-0560">Oxidoreductase</keyword>
<dbReference type="InterPro" id="IPR016166">
    <property type="entry name" value="FAD-bd_PCMH"/>
</dbReference>
<evidence type="ECO:0000313" key="5">
    <source>
        <dbReference type="EMBL" id="SVB35822.1"/>
    </source>
</evidence>
<keyword evidence="1" id="KW-0285">Flavoprotein</keyword>
<dbReference type="GO" id="GO:0071949">
    <property type="term" value="F:FAD binding"/>
    <property type="evidence" value="ECO:0007669"/>
    <property type="project" value="InterPro"/>
</dbReference>
<dbReference type="AlphaFoldDB" id="A0A382DCR0"/>
<dbReference type="Pfam" id="PF00941">
    <property type="entry name" value="FAD_binding_5"/>
    <property type="match status" value="1"/>
</dbReference>
<dbReference type="InterPro" id="IPR016167">
    <property type="entry name" value="FAD-bd_PCMH_sub1"/>
</dbReference>
<protein>
    <recommendedName>
        <fullName evidence="4">FAD-binding PCMH-type domain-containing protein</fullName>
    </recommendedName>
</protein>
<gene>
    <name evidence="5" type="ORF">METZ01_LOCUS188676</name>
</gene>
<sequence length="305" mass="31848">TIQQTRPVHDELKPKRAFSMKYQTPSTTKEAAVLIKRERGKAFVLAGGTDLMVRMKIGLIEPDLVVDIKHISAMQSIKKSASGFRVGAAVSAAKMGENTALKKAWPGVVEAANLIGSDQIQNRCTIAGNLCNASPAADAVPALIAAGAKVNIVGPQRRRTIAVEKVITGPGTTSLAKGEIVEAITLPKRLPKSGDAYLRFIPRSEMDIAVVGAGVGLTLDNNGVIKSARVALGAVAPTPLLVAAAAKAIVGTKLNKAALEKLTVACTAACDPIDDMRGTVEFRTEIAGVLARRAAKIAYKRAGGK</sequence>